<feature type="domain" description="Heme-binding protein Shr-like Hb-interacting" evidence="1">
    <location>
        <begin position="607"/>
        <end position="677"/>
    </location>
</feature>
<dbReference type="Proteomes" id="UP001596108">
    <property type="component" value="Unassembled WGS sequence"/>
</dbReference>
<comment type="caution">
    <text evidence="2">The sequence shown here is derived from an EMBL/GenBank/DDBJ whole genome shotgun (WGS) entry which is preliminary data.</text>
</comment>
<proteinExistence type="predicted"/>
<sequence length="807" mass="88837">MRNIYNKTTAVFLVMLMVIGGMTGLLAPAGNKASAMIGIPVEQTINDASITSVNTSHDHTTVTLTLNAFMEPKSGVSVTDAVYVTRTGPSGLQTVTADSAENSVAVNHYGVHTNITITFDTPLDGANNLIQIQGQSFEWSDENITYSGTATVQPLDLLPPAYVGSESDGGNYVELYFDEDLILNDHVNLRDQISISTDGATFAALPAQMYVNNGLWEGQNERYRNPKAIYLDNSDNDMKVIYGSNTRVKIAAGTFMDEDGNQNAEMILDITPPVIQSTALSSDHKTLTITFNESVFNNEGDYLASYLYLLKNGANSEWTSLTEDDTVSIVDGKLVIQFAQALTGDLNQIVIESYAIKDSAGNVDSEDTMSQFIQAGGEVDKTAPQLLNYYLSADLKDLTLVFDEDVLNNTASVEDFKSRFQYIDVYQWAYLDGTVEFSANNNHTLILHFNHALNGNQYLFQFQADLLKDAAGNVLQEYLPIYWIYPNSPLEFYGGEFSHDGRLLNFYFNSEIADNTVVDGVSHLKDKIKVSTDQGAHFLSLSPEDVVTIQYNKLVVLFHDALTSGTVEIQIEAGAVHHINLLSIVNDAIDESIAYNTPVLKGYIFSNAASEFVFEDNAAWRSKVRDVIVYDDENEEAIHLTENTDFTLTAGKLTINKGVFQKGIEYEIYVIAEGYSTDYYEGEAFASSELFYMTAPIVTKQGGIHASVNIFRNDDIWIDDDSRPTQTVIFELFNGTTPVSIVASELDVQTGTYSAHFNVDAANSNYTVKAFVVSHFGNDFSNVGVSMTTLVTQSEYDLLLNYGGGVA</sequence>
<dbReference type="Pfam" id="PF07550">
    <property type="entry name" value="Shr-like_HID"/>
    <property type="match status" value="1"/>
</dbReference>
<dbReference type="RefSeq" id="WP_378112906.1">
    <property type="nucleotide sequence ID" value="NZ_JBHSNC010000048.1"/>
</dbReference>
<evidence type="ECO:0000313" key="3">
    <source>
        <dbReference type="Proteomes" id="UP001596108"/>
    </source>
</evidence>
<reference evidence="3" key="1">
    <citation type="journal article" date="2019" name="Int. J. Syst. Evol. Microbiol.">
        <title>The Global Catalogue of Microorganisms (GCM) 10K type strain sequencing project: providing services to taxonomists for standard genome sequencing and annotation.</title>
        <authorList>
            <consortium name="The Broad Institute Genomics Platform"/>
            <consortium name="The Broad Institute Genome Sequencing Center for Infectious Disease"/>
            <person name="Wu L."/>
            <person name="Ma J."/>
        </authorList>
    </citation>
    <scope>NUCLEOTIDE SEQUENCE [LARGE SCALE GENOMIC DNA]</scope>
    <source>
        <strain evidence="3">CGMCC 1.18578</strain>
    </source>
</reference>
<evidence type="ECO:0000259" key="1">
    <source>
        <dbReference type="Pfam" id="PF07550"/>
    </source>
</evidence>
<keyword evidence="3" id="KW-1185">Reference proteome</keyword>
<organism evidence="2 3">
    <name type="scientific">Cohnella yongneupensis</name>
    <dbReference type="NCBI Taxonomy" id="425006"/>
    <lineage>
        <taxon>Bacteria</taxon>
        <taxon>Bacillati</taxon>
        <taxon>Bacillota</taxon>
        <taxon>Bacilli</taxon>
        <taxon>Bacillales</taxon>
        <taxon>Paenibacillaceae</taxon>
        <taxon>Cohnella</taxon>
    </lineage>
</organism>
<dbReference type="InterPro" id="IPR011432">
    <property type="entry name" value="Shr-like_HID"/>
</dbReference>
<name>A0ABW0R3U6_9BACL</name>
<gene>
    <name evidence="2" type="ORF">ACFPQ4_16150</name>
</gene>
<dbReference type="EMBL" id="JBHSNC010000048">
    <property type="protein sequence ID" value="MFC5530962.1"/>
    <property type="molecule type" value="Genomic_DNA"/>
</dbReference>
<accession>A0ABW0R3U6</accession>
<evidence type="ECO:0000313" key="2">
    <source>
        <dbReference type="EMBL" id="MFC5530962.1"/>
    </source>
</evidence>
<protein>
    <submittedName>
        <fullName evidence="2">Hemoblobin-interacting domain-containing protein</fullName>
    </submittedName>
</protein>